<dbReference type="EMBL" id="FNIM01000003">
    <property type="protein sequence ID" value="SDN40927.1"/>
    <property type="molecule type" value="Genomic_DNA"/>
</dbReference>
<dbReference type="AlphaFoldDB" id="A0A1H0B5J0"/>
<keyword evidence="6 11" id="KW-0547">Nucleotide-binding</keyword>
<feature type="binding site" evidence="11">
    <location>
        <begin position="48"/>
        <end position="55"/>
    </location>
    <ligand>
        <name>ATP</name>
        <dbReference type="ChEBI" id="CHEBI:30616"/>
    </ligand>
</feature>
<dbReference type="InterPro" id="IPR039430">
    <property type="entry name" value="Thymidylate_kin-like_dom"/>
</dbReference>
<dbReference type="GO" id="GO:0005524">
    <property type="term" value="F:ATP binding"/>
    <property type="evidence" value="ECO:0007669"/>
    <property type="project" value="UniProtKB-UniRule"/>
</dbReference>
<keyword evidence="5 11" id="KW-0545">Nucleotide biosynthesis</keyword>
<dbReference type="SUPFAM" id="SSF52540">
    <property type="entry name" value="P-loop containing nucleoside triphosphate hydrolases"/>
    <property type="match status" value="1"/>
</dbReference>
<dbReference type="InterPro" id="IPR018095">
    <property type="entry name" value="Thymidylate_kin_CS"/>
</dbReference>
<dbReference type="PANTHER" id="PTHR10344">
    <property type="entry name" value="THYMIDYLATE KINASE"/>
    <property type="match status" value="1"/>
</dbReference>
<dbReference type="STRING" id="332524.SAMN04487766_105145"/>
<dbReference type="PROSITE" id="PS01331">
    <property type="entry name" value="THYMIDYLATE_KINASE"/>
    <property type="match status" value="1"/>
</dbReference>
<proteinExistence type="inferred from homology"/>
<dbReference type="GO" id="GO:0006227">
    <property type="term" value="P:dUDP biosynthetic process"/>
    <property type="evidence" value="ECO:0007669"/>
    <property type="project" value="TreeGrafter"/>
</dbReference>
<comment type="similarity">
    <text evidence="1 11">Belongs to the thymidylate kinase family.</text>
</comment>
<evidence type="ECO:0000256" key="5">
    <source>
        <dbReference type="ARBA" id="ARBA00022727"/>
    </source>
</evidence>
<evidence type="ECO:0000256" key="9">
    <source>
        <dbReference type="ARBA" id="ARBA00048743"/>
    </source>
</evidence>
<evidence type="ECO:0000256" key="6">
    <source>
        <dbReference type="ARBA" id="ARBA00022741"/>
    </source>
</evidence>
<dbReference type="GO" id="GO:0004798">
    <property type="term" value="F:dTMP kinase activity"/>
    <property type="evidence" value="ECO:0007669"/>
    <property type="project" value="UniProtKB-UniRule"/>
</dbReference>
<dbReference type="FunFam" id="3.40.50.300:FF:000225">
    <property type="entry name" value="Thymidylate kinase"/>
    <property type="match status" value="1"/>
</dbReference>
<keyword evidence="8 11" id="KW-0067">ATP-binding</keyword>
<dbReference type="InterPro" id="IPR027417">
    <property type="entry name" value="P-loop_NTPase"/>
</dbReference>
<evidence type="ECO:0000313" key="13">
    <source>
        <dbReference type="EMBL" id="SDN40927.1"/>
    </source>
</evidence>
<keyword evidence="4 11" id="KW-0808">Transferase</keyword>
<dbReference type="GO" id="GO:0005829">
    <property type="term" value="C:cytosol"/>
    <property type="evidence" value="ECO:0007669"/>
    <property type="project" value="TreeGrafter"/>
</dbReference>
<dbReference type="PANTHER" id="PTHR10344:SF4">
    <property type="entry name" value="UMP-CMP KINASE 2, MITOCHONDRIAL"/>
    <property type="match status" value="1"/>
</dbReference>
<dbReference type="GO" id="GO:0006233">
    <property type="term" value="P:dTDP biosynthetic process"/>
    <property type="evidence" value="ECO:0007669"/>
    <property type="project" value="InterPro"/>
</dbReference>
<sequence>MVHLVTEAGPAPGENGARRAASGYAGAVNSSASAPARAHRGLFISFEGGDGVGKTTQIEQLCSLLDEARIACRRTREPGGTELGSQIRKLLLHGGQVSPRAEALLYAADRAHHVATVVRPALARGEVVLTDRYLDSSVAYQGAARALGPQEVRDLSLWATDGLLPDLTILLDADPAVGSARAGARGRRDRLEREPDAFHVALREEFLVLASREPERIKIVDADRPAEEVAADVAGHMERLIAERGTAAQLASFRAAFLHRDR</sequence>
<keyword evidence="14" id="KW-1185">Reference proteome</keyword>
<dbReference type="HAMAP" id="MF_00165">
    <property type="entry name" value="Thymidylate_kinase"/>
    <property type="match status" value="1"/>
</dbReference>
<evidence type="ECO:0000256" key="3">
    <source>
        <dbReference type="ARBA" id="ARBA00017144"/>
    </source>
</evidence>
<dbReference type="Proteomes" id="UP000198541">
    <property type="component" value="Unassembled WGS sequence"/>
</dbReference>
<dbReference type="GO" id="GO:0006235">
    <property type="term" value="P:dTTP biosynthetic process"/>
    <property type="evidence" value="ECO:0007669"/>
    <property type="project" value="UniProtKB-UniRule"/>
</dbReference>
<protein>
    <recommendedName>
        <fullName evidence="3 11">Thymidylate kinase</fullName>
        <ecNumber evidence="2 11">2.7.4.9</ecNumber>
    </recommendedName>
    <alternativeName>
        <fullName evidence="11">dTMP kinase</fullName>
    </alternativeName>
</protein>
<evidence type="ECO:0000256" key="4">
    <source>
        <dbReference type="ARBA" id="ARBA00022679"/>
    </source>
</evidence>
<evidence type="ECO:0000256" key="2">
    <source>
        <dbReference type="ARBA" id="ARBA00012980"/>
    </source>
</evidence>
<evidence type="ECO:0000256" key="1">
    <source>
        <dbReference type="ARBA" id="ARBA00009776"/>
    </source>
</evidence>
<organism evidence="13 14">
    <name type="scientific">Actinomyces ruminicola</name>
    <dbReference type="NCBI Taxonomy" id="332524"/>
    <lineage>
        <taxon>Bacteria</taxon>
        <taxon>Bacillati</taxon>
        <taxon>Actinomycetota</taxon>
        <taxon>Actinomycetes</taxon>
        <taxon>Actinomycetales</taxon>
        <taxon>Actinomycetaceae</taxon>
        <taxon>Actinomyces</taxon>
    </lineage>
</organism>
<dbReference type="Pfam" id="PF02223">
    <property type="entry name" value="Thymidylate_kin"/>
    <property type="match status" value="1"/>
</dbReference>
<keyword evidence="7 11" id="KW-0418">Kinase</keyword>
<evidence type="ECO:0000313" key="14">
    <source>
        <dbReference type="Proteomes" id="UP000198541"/>
    </source>
</evidence>
<accession>A0A1H0B5J0</accession>
<dbReference type="EC" id="2.7.4.9" evidence="2 11"/>
<dbReference type="CDD" id="cd01672">
    <property type="entry name" value="TMPK"/>
    <property type="match status" value="1"/>
</dbReference>
<dbReference type="InterPro" id="IPR018094">
    <property type="entry name" value="Thymidylate_kinase"/>
</dbReference>
<evidence type="ECO:0000256" key="8">
    <source>
        <dbReference type="ARBA" id="ARBA00022840"/>
    </source>
</evidence>
<evidence type="ECO:0000256" key="7">
    <source>
        <dbReference type="ARBA" id="ARBA00022777"/>
    </source>
</evidence>
<evidence type="ECO:0000259" key="12">
    <source>
        <dbReference type="Pfam" id="PF02223"/>
    </source>
</evidence>
<feature type="domain" description="Thymidylate kinase-like" evidence="12">
    <location>
        <begin position="46"/>
        <end position="232"/>
    </location>
</feature>
<comment type="catalytic activity">
    <reaction evidence="9 11">
        <text>dTMP + ATP = dTDP + ADP</text>
        <dbReference type="Rhea" id="RHEA:13517"/>
        <dbReference type="ChEBI" id="CHEBI:30616"/>
        <dbReference type="ChEBI" id="CHEBI:58369"/>
        <dbReference type="ChEBI" id="CHEBI:63528"/>
        <dbReference type="ChEBI" id="CHEBI:456216"/>
        <dbReference type="EC" id="2.7.4.9"/>
    </reaction>
</comment>
<comment type="function">
    <text evidence="10 11">Phosphorylation of dTMP to form dTDP in both de novo and salvage pathways of dTTP synthesis.</text>
</comment>
<gene>
    <name evidence="11" type="primary">tmk</name>
    <name evidence="13" type="ORF">SAMN05216355_10392</name>
</gene>
<evidence type="ECO:0000256" key="10">
    <source>
        <dbReference type="ARBA" id="ARBA00057735"/>
    </source>
</evidence>
<dbReference type="Gene3D" id="3.40.50.300">
    <property type="entry name" value="P-loop containing nucleotide triphosphate hydrolases"/>
    <property type="match status" value="1"/>
</dbReference>
<evidence type="ECO:0000256" key="11">
    <source>
        <dbReference type="HAMAP-Rule" id="MF_00165"/>
    </source>
</evidence>
<name>A0A1H0B5J0_9ACTO</name>
<dbReference type="NCBIfam" id="TIGR00041">
    <property type="entry name" value="DTMP_kinase"/>
    <property type="match status" value="1"/>
</dbReference>
<reference evidence="14" key="1">
    <citation type="submission" date="2016-10" db="EMBL/GenBank/DDBJ databases">
        <authorList>
            <person name="Varghese N."/>
            <person name="Submissions S."/>
        </authorList>
    </citation>
    <scope>NUCLEOTIDE SEQUENCE [LARGE SCALE GENOMIC DNA]</scope>
    <source>
        <strain evidence="14">DSM 27982</strain>
    </source>
</reference>